<dbReference type="AlphaFoldDB" id="A0A1A8VUR1"/>
<name>A0A1A8VUR1_PLAOA</name>
<protein>
    <submittedName>
        <fullName evidence="2">Uncharacterized protein</fullName>
    </submittedName>
</protein>
<dbReference type="Proteomes" id="UP000078560">
    <property type="component" value="Unassembled WGS sequence"/>
</dbReference>
<accession>A0A1A8VUR1</accession>
<organism evidence="2 5">
    <name type="scientific">Plasmodium ovale curtisi</name>
    <dbReference type="NCBI Taxonomy" id="864141"/>
    <lineage>
        <taxon>Eukaryota</taxon>
        <taxon>Sar</taxon>
        <taxon>Alveolata</taxon>
        <taxon>Apicomplexa</taxon>
        <taxon>Aconoidasida</taxon>
        <taxon>Haemosporida</taxon>
        <taxon>Plasmodiidae</taxon>
        <taxon>Plasmodium</taxon>
        <taxon>Plasmodium (Plasmodium)</taxon>
    </lineage>
</organism>
<dbReference type="EMBL" id="FLQU01000248">
    <property type="protein sequence ID" value="SBS83092.1"/>
    <property type="molecule type" value="Genomic_DNA"/>
</dbReference>
<dbReference type="Proteomes" id="UP000078546">
    <property type="component" value="Unassembled WGS sequence"/>
</dbReference>
<feature type="compositionally biased region" description="Acidic residues" evidence="1">
    <location>
        <begin position="386"/>
        <end position="398"/>
    </location>
</feature>
<sequence length="833" mass="96376">MKILKLNYYHGEIYEKYKINSVLSLLVDKHKFQNESIDFNELSSKKNNYSIMALLGSQLKNLNDDIYKDIDTNDIILALSKLKKIDEQIVINENENENYILELAEQLYYEYSQKGLISNSSPFHLNDKKTFMSINLELMNEINNGIRNYEGKIHYVRSFSGDKLKRDAFHSDGDGYLDSDKVNSFLSENNMYYNIKPHKYSDGERNGLNSNIYNNVINRDLMDRNEPDSMDEVNENVLKCENDHNANRINNEYEKYIARNGEKRNAIIEEETYENCRNFTKDHLSSGNSIRSGSDNRNNNNSGNNNKKSNVNYCDREGENSSTCCNSVENINDDIHAYRNVEKNSANEHRGGQFINTSHFHSGGKHIFNDRMKMDYLKRKTHYEKVEEEEGEENEEEGDRSGGNHRSGGSCRSGGIRRSGGSRRSGGNRRSGGSRRSERNNRIGNNNRIESNNRRTIVGNTNLLTNRINEEKVRSKNYYDMDTNRINAHIHGYSHVTDKYGPSEYDQVTDECSTSGYGRFNDKYGTNKTRLHRDEMGYDINNNDLKGDTQIGADNSPPTYDSRYNINLRRGSKNHIFSKNTKNTMNSVLENIDKAEQEIVNSHLKNSLTKNEYVARRMSSILLNPMIPSKEVFNNRNSYDNHSMNKFVNRNIQNCNSDISLNKYSTFEQRKNFTADTNNNSSFIISTVNKRNSSEEDSFNVFGNFEDKKLPISSRNNFTQDNYLIDRNINYNILERNNSNTPLNIDNLSNFSRNVPKSIESNQRMYTNKYSRALDINDLNSNTSRNHVNSSNSLKSDLIMMRDNYAKMLERSKSLTSQIHRVPIASRYLKAKM</sequence>
<reference evidence="4 5" key="2">
    <citation type="submission" date="2016-05" db="EMBL/GenBank/DDBJ databases">
        <authorList>
            <person name="Naeem Raeece"/>
        </authorList>
    </citation>
    <scope>NUCLEOTIDE SEQUENCE [LARGE SCALE GENOMIC DNA]</scope>
</reference>
<reference evidence="2" key="1">
    <citation type="submission" date="2016-05" db="EMBL/GenBank/DDBJ databases">
        <authorList>
            <person name="Lavstsen T."/>
            <person name="Jespersen J.S."/>
        </authorList>
    </citation>
    <scope>NUCLEOTIDE SEQUENCE [LARGE SCALE GENOMIC DNA]</scope>
</reference>
<evidence type="ECO:0000313" key="5">
    <source>
        <dbReference type="Proteomes" id="UP000078560"/>
    </source>
</evidence>
<evidence type="ECO:0000313" key="2">
    <source>
        <dbReference type="EMBL" id="SBS83092.1"/>
    </source>
</evidence>
<feature type="region of interest" description="Disordered" evidence="1">
    <location>
        <begin position="385"/>
        <end position="454"/>
    </location>
</feature>
<feature type="region of interest" description="Disordered" evidence="1">
    <location>
        <begin position="284"/>
        <end position="313"/>
    </location>
</feature>
<dbReference type="VEuPathDB" id="PlasmoDB:PocGH01_08037500"/>
<dbReference type="EMBL" id="FLQV01000312">
    <property type="protein sequence ID" value="SBS89703.1"/>
    <property type="molecule type" value="Genomic_DNA"/>
</dbReference>
<gene>
    <name evidence="3" type="ORF">POVCU1_016880</name>
    <name evidence="2" type="ORF">POVCU2_0018870</name>
</gene>
<feature type="compositionally biased region" description="Low complexity" evidence="1">
    <location>
        <begin position="407"/>
        <end position="416"/>
    </location>
</feature>
<feature type="compositionally biased region" description="Low complexity" evidence="1">
    <location>
        <begin position="285"/>
        <end position="312"/>
    </location>
</feature>
<proteinExistence type="predicted"/>
<evidence type="ECO:0000313" key="3">
    <source>
        <dbReference type="EMBL" id="SBS89703.1"/>
    </source>
</evidence>
<evidence type="ECO:0000256" key="1">
    <source>
        <dbReference type="SAM" id="MobiDB-lite"/>
    </source>
</evidence>
<evidence type="ECO:0000313" key="4">
    <source>
        <dbReference type="Proteomes" id="UP000078546"/>
    </source>
</evidence>